<gene>
    <name evidence="1" type="ORF">M9H77_17375</name>
</gene>
<reference evidence="2" key="1">
    <citation type="journal article" date="2023" name="Nat. Plants">
        <title>Single-cell RNA sequencing provides a high-resolution roadmap for understanding the multicellular compartmentation of specialized metabolism.</title>
        <authorList>
            <person name="Sun S."/>
            <person name="Shen X."/>
            <person name="Li Y."/>
            <person name="Li Y."/>
            <person name="Wang S."/>
            <person name="Li R."/>
            <person name="Zhang H."/>
            <person name="Shen G."/>
            <person name="Guo B."/>
            <person name="Wei J."/>
            <person name="Xu J."/>
            <person name="St-Pierre B."/>
            <person name="Chen S."/>
            <person name="Sun C."/>
        </authorList>
    </citation>
    <scope>NUCLEOTIDE SEQUENCE [LARGE SCALE GENOMIC DNA]</scope>
</reference>
<protein>
    <submittedName>
        <fullName evidence="1">Uncharacterized protein</fullName>
    </submittedName>
</protein>
<evidence type="ECO:0000313" key="1">
    <source>
        <dbReference type="EMBL" id="KAI5667522.1"/>
    </source>
</evidence>
<accession>A0ACC0B4N3</accession>
<evidence type="ECO:0000313" key="2">
    <source>
        <dbReference type="Proteomes" id="UP001060085"/>
    </source>
</evidence>
<proteinExistence type="predicted"/>
<organism evidence="1 2">
    <name type="scientific">Catharanthus roseus</name>
    <name type="common">Madagascar periwinkle</name>
    <name type="synonym">Vinca rosea</name>
    <dbReference type="NCBI Taxonomy" id="4058"/>
    <lineage>
        <taxon>Eukaryota</taxon>
        <taxon>Viridiplantae</taxon>
        <taxon>Streptophyta</taxon>
        <taxon>Embryophyta</taxon>
        <taxon>Tracheophyta</taxon>
        <taxon>Spermatophyta</taxon>
        <taxon>Magnoliopsida</taxon>
        <taxon>eudicotyledons</taxon>
        <taxon>Gunneridae</taxon>
        <taxon>Pentapetalae</taxon>
        <taxon>asterids</taxon>
        <taxon>lamiids</taxon>
        <taxon>Gentianales</taxon>
        <taxon>Apocynaceae</taxon>
        <taxon>Rauvolfioideae</taxon>
        <taxon>Vinceae</taxon>
        <taxon>Catharanthinae</taxon>
        <taxon>Catharanthus</taxon>
    </lineage>
</organism>
<name>A0ACC0B4N3_CATRO</name>
<dbReference type="Proteomes" id="UP001060085">
    <property type="component" value="Linkage Group LG04"/>
</dbReference>
<sequence>MITYNGCVIANERLNQPNNLVYRRGEDVEENVAELGVEMKEVLAHVHSDPIVPDVLTRQHEHMFGLIWSGDRETSITDLYYKVKKEPLEDWILRDFTGSETDDDFISMSISQLVANDLEILVSKRHPRSTSIIQTNCTYKGAWDAPYNLTFHPPNMNNERGRKQGTRFQEEMDYRNPDSPLRSGRCRMSGHNKKIIKTPLQAMYKFPLKYPTNVFFWYQKVKLFAHKVSIRLPNVQVKNINNGDSETLQTGGQALDKRNYTNSFIKHITFILERYIFS</sequence>
<keyword evidence="2" id="KW-1185">Reference proteome</keyword>
<comment type="caution">
    <text evidence="1">The sequence shown here is derived from an EMBL/GenBank/DDBJ whole genome shotgun (WGS) entry which is preliminary data.</text>
</comment>
<dbReference type="EMBL" id="CM044704">
    <property type="protein sequence ID" value="KAI5667522.1"/>
    <property type="molecule type" value="Genomic_DNA"/>
</dbReference>